<feature type="domain" description="Calcineurin-like phosphoesterase" evidence="1">
    <location>
        <begin position="55"/>
        <end position="244"/>
    </location>
</feature>
<proteinExistence type="predicted"/>
<reference evidence="2" key="2">
    <citation type="journal article" date="2022" name="Sci. Rep.">
        <title>In silico prediction of the enzymes involved in the degradation of the herbicide molinate by Gulosibacter molinativorax ON4T.</title>
        <authorList>
            <person name="Lopes A.R."/>
            <person name="Bunin E."/>
            <person name="Viana A.T."/>
            <person name="Froufe H."/>
            <person name="Munoz-Merida A."/>
            <person name="Pinho D."/>
            <person name="Figueiredo J."/>
            <person name="Barroso C."/>
            <person name="Vaz-Moreira I."/>
            <person name="Bellanger X."/>
            <person name="Egas C."/>
            <person name="Nunes O.C."/>
        </authorList>
    </citation>
    <scope>NUCLEOTIDE SEQUENCE</scope>
    <source>
        <strain evidence="2">ON4</strain>
    </source>
</reference>
<gene>
    <name evidence="2" type="ORF">C7K25_13550</name>
</gene>
<dbReference type="EMBL" id="PXVD01000024">
    <property type="protein sequence ID" value="MDJ1372381.1"/>
    <property type="molecule type" value="Genomic_DNA"/>
</dbReference>
<dbReference type="Proteomes" id="UP001170379">
    <property type="component" value="Unassembled WGS sequence"/>
</dbReference>
<protein>
    <submittedName>
        <fullName evidence="2">Metallophosphoesterase</fullName>
    </submittedName>
</protein>
<comment type="caution">
    <text evidence="2">The sequence shown here is derived from an EMBL/GenBank/DDBJ whole genome shotgun (WGS) entry which is preliminary data.</text>
</comment>
<reference evidence="2" key="1">
    <citation type="submission" date="2018-03" db="EMBL/GenBank/DDBJ databases">
        <authorList>
            <person name="Nunes O.C."/>
            <person name="Lopes A.R."/>
            <person name="Froufe H."/>
            <person name="Munoz-Merida A."/>
            <person name="Barroso C."/>
            <person name="Egas C."/>
        </authorList>
    </citation>
    <scope>NUCLEOTIDE SEQUENCE</scope>
    <source>
        <strain evidence="2">ON4</strain>
    </source>
</reference>
<evidence type="ECO:0000259" key="1">
    <source>
        <dbReference type="Pfam" id="PF00149"/>
    </source>
</evidence>
<dbReference type="PANTHER" id="PTHR31302:SF20">
    <property type="entry name" value="CONSERVED PROTEIN"/>
    <property type="match status" value="1"/>
</dbReference>
<organism evidence="2 3">
    <name type="scientific">Gulosibacter molinativorax</name>
    <dbReference type="NCBI Taxonomy" id="256821"/>
    <lineage>
        <taxon>Bacteria</taxon>
        <taxon>Bacillati</taxon>
        <taxon>Actinomycetota</taxon>
        <taxon>Actinomycetes</taxon>
        <taxon>Micrococcales</taxon>
        <taxon>Microbacteriaceae</taxon>
        <taxon>Gulosibacter</taxon>
    </lineage>
</organism>
<evidence type="ECO:0000313" key="2">
    <source>
        <dbReference type="EMBL" id="MDJ1372381.1"/>
    </source>
</evidence>
<dbReference type="InterPro" id="IPR004843">
    <property type="entry name" value="Calcineurin-like_PHP"/>
</dbReference>
<keyword evidence="3" id="KW-1185">Reference proteome</keyword>
<dbReference type="InterPro" id="IPR051158">
    <property type="entry name" value="Metallophosphoesterase_sf"/>
</dbReference>
<name>A0ABT7CAZ3_9MICO</name>
<dbReference type="Gene3D" id="3.60.21.10">
    <property type="match status" value="1"/>
</dbReference>
<dbReference type="Pfam" id="PF00149">
    <property type="entry name" value="Metallophos"/>
    <property type="match status" value="1"/>
</dbReference>
<evidence type="ECO:0000313" key="3">
    <source>
        <dbReference type="Proteomes" id="UP001170379"/>
    </source>
</evidence>
<dbReference type="PANTHER" id="PTHR31302">
    <property type="entry name" value="TRANSMEMBRANE PROTEIN WITH METALLOPHOSPHOESTERASE DOMAIN-RELATED"/>
    <property type="match status" value="1"/>
</dbReference>
<sequence length="313" mass="33997">MNKHSLLRNLLVGAAGITAGGLAVGAWTIGIERRRFTLRREELAILPAGSKPVDVLHLADFHLAPGQRKKQRFVQSLAELRPDLIVATGDNLGHKDALPHLAEMLEPFRGIPALSVFGSNDYFGPIFKNPLTYLMPRRPQPKRVRDLDERALRELLFDDLGWVDLTNRAEIVEAGGLRIRTVGVDDPHIKVDRLPQALESLRGVSAGAEWDLTLGLVHAPYQRILTPYVAEVGADAIFAGHTHGGQVCLPGGRAIVSNCDLPTEKAGGLSTWEAASGSAPLHVSRGLGTSIYSPVRLFCPPEATLLRLVPKAR</sequence>
<dbReference type="InterPro" id="IPR029052">
    <property type="entry name" value="Metallo-depent_PP-like"/>
</dbReference>
<accession>A0ABT7CAZ3</accession>
<dbReference type="SUPFAM" id="SSF56300">
    <property type="entry name" value="Metallo-dependent phosphatases"/>
    <property type="match status" value="1"/>
</dbReference>